<evidence type="ECO:0000313" key="1">
    <source>
        <dbReference type="EMBL" id="ACL42296.1"/>
    </source>
</evidence>
<sequence>MTNIPLDPGFFESPHDYGNVFVQGGTEGLVIVPGGKNYRTAFVECATGNSFIRGEGLTLAEADDACWAKLQAFLECTQHLWEARGYRNGGGFCKLCGQFGARVFTAEQLDIRCTVCGIPTFHTMTGDEMSEDTRCEAHDPKWPYFVGYLQASPTRRQDETSRAMYTRLNKVANYGAPEDPDALEWAYANLDMTRAPRKETP</sequence>
<keyword evidence="1" id="KW-0614">Plasmid</keyword>
<organism evidence="1 2">
    <name type="scientific">Pseudarthrobacter chlorophenolicus (strain ATCC 700700 / DSM 12829 / CIP 107037 / JCM 12360 / KCTC 9906 / NCIMB 13794 / A6)</name>
    <name type="common">Arthrobacter chlorophenolicus</name>
    <dbReference type="NCBI Taxonomy" id="452863"/>
    <lineage>
        <taxon>Bacteria</taxon>
        <taxon>Bacillati</taxon>
        <taxon>Actinomycetota</taxon>
        <taxon>Actinomycetes</taxon>
        <taxon>Micrococcales</taxon>
        <taxon>Micrococcaceae</taxon>
        <taxon>Pseudarthrobacter</taxon>
    </lineage>
</organism>
<dbReference type="RefSeq" id="WP_012623313.1">
    <property type="nucleotide sequence ID" value="NC_011879.1"/>
</dbReference>
<dbReference type="EMBL" id="CP001342">
    <property type="protein sequence ID" value="ACL42296.1"/>
    <property type="molecule type" value="Genomic_DNA"/>
</dbReference>
<name>B8HIP9_PSECP</name>
<gene>
    <name evidence="1" type="ordered locus">Achl_4345</name>
</gene>
<accession>B8HIP9</accession>
<proteinExistence type="predicted"/>
<dbReference type="OrthoDB" id="5148561at2"/>
<evidence type="ECO:0000313" key="2">
    <source>
        <dbReference type="Proteomes" id="UP000002505"/>
    </source>
</evidence>
<dbReference type="AlphaFoldDB" id="B8HIP9"/>
<keyword evidence="2" id="KW-1185">Reference proteome</keyword>
<dbReference type="Proteomes" id="UP000002505">
    <property type="component" value="Plasmid pACHL01"/>
</dbReference>
<reference evidence="1" key="1">
    <citation type="submission" date="2009-01" db="EMBL/GenBank/DDBJ databases">
        <title>Complete sequence of plasmid1 of Arthrobacter chlorophenolicus A6.</title>
        <authorList>
            <consortium name="US DOE Joint Genome Institute"/>
            <person name="Lucas S."/>
            <person name="Copeland A."/>
            <person name="Lapidus A."/>
            <person name="Glavina del Rio T."/>
            <person name="Tice H."/>
            <person name="Bruce D."/>
            <person name="Goodwin L."/>
            <person name="Pitluck S."/>
            <person name="Goltsman E."/>
            <person name="Clum A."/>
            <person name="Larimer F."/>
            <person name="Land M."/>
            <person name="Hauser L."/>
            <person name="Kyrpides N."/>
            <person name="Mikhailova N."/>
            <person name="Jansson J."/>
            <person name="Richardson P."/>
        </authorList>
    </citation>
    <scope>NUCLEOTIDE SEQUENCE [LARGE SCALE GENOMIC DNA]</scope>
    <source>
        <strain evidence="1">A6</strain>
        <plasmid evidence="1">pACHL01</plasmid>
    </source>
</reference>
<dbReference type="HOGENOM" id="CLU_1358135_0_0_11"/>
<geneLocation type="plasmid" evidence="1 2">
    <name>pACHL01</name>
</geneLocation>
<protein>
    <submittedName>
        <fullName evidence="1">Uncharacterized protein</fullName>
    </submittedName>
</protein>
<dbReference type="KEGG" id="ach:Achl_4345"/>